<accession>A0AC58TTF2</accession>
<reference evidence="1" key="1">
    <citation type="journal article" date="2014" name="Nat. Commun.">
        <title>The tobacco genome sequence and its comparison with those of tomato and potato.</title>
        <authorList>
            <person name="Sierro N."/>
            <person name="Battey J.N."/>
            <person name="Ouadi S."/>
            <person name="Bakaher N."/>
            <person name="Bovet L."/>
            <person name="Willig A."/>
            <person name="Goepfert S."/>
            <person name="Peitsch M.C."/>
            <person name="Ivanov N.V."/>
        </authorList>
    </citation>
    <scope>NUCLEOTIDE SEQUENCE [LARGE SCALE GENOMIC DNA]</scope>
</reference>
<evidence type="ECO:0000313" key="1">
    <source>
        <dbReference type="Proteomes" id="UP000790787"/>
    </source>
</evidence>
<evidence type="ECO:0000313" key="2">
    <source>
        <dbReference type="RefSeq" id="XP_075100507.1"/>
    </source>
</evidence>
<keyword evidence="1" id="KW-1185">Reference proteome</keyword>
<protein>
    <submittedName>
        <fullName evidence="2">HMG1/2-like protein</fullName>
    </submittedName>
</protein>
<name>A0AC58TTF2_TOBAC</name>
<reference evidence="2" key="2">
    <citation type="submission" date="2025-08" db="UniProtKB">
        <authorList>
            <consortium name="RefSeq"/>
        </authorList>
    </citation>
    <scope>IDENTIFICATION</scope>
    <source>
        <tissue evidence="2">Leaf</tissue>
    </source>
</reference>
<dbReference type="Proteomes" id="UP000790787">
    <property type="component" value="Chromosome 3"/>
</dbReference>
<proteinExistence type="predicted"/>
<gene>
    <name evidence="2" type="primary">LOC142161650</name>
</gene>
<organism evidence="1 2">
    <name type="scientific">Nicotiana tabacum</name>
    <name type="common">Common tobacco</name>
    <dbReference type="NCBI Taxonomy" id="4097"/>
    <lineage>
        <taxon>Eukaryota</taxon>
        <taxon>Viridiplantae</taxon>
        <taxon>Streptophyta</taxon>
        <taxon>Embryophyta</taxon>
        <taxon>Tracheophyta</taxon>
        <taxon>Spermatophyta</taxon>
        <taxon>Magnoliopsida</taxon>
        <taxon>eudicotyledons</taxon>
        <taxon>Gunneridae</taxon>
        <taxon>Pentapetalae</taxon>
        <taxon>asterids</taxon>
        <taxon>lamiids</taxon>
        <taxon>Solanales</taxon>
        <taxon>Solanaceae</taxon>
        <taxon>Nicotianoideae</taxon>
        <taxon>Nicotianeae</taxon>
        <taxon>Nicotiana</taxon>
    </lineage>
</organism>
<sequence>GKFYAKANSMRGLRKKAPETKKAKKAAKDPNKPKRPASAFLIFLKEIGKQFKEKNRGIKSAFGRAGGDKWKQLSDAEKAPYMAEAKKRMAEFKKNKDAYNRRVAAGSAEEVESDKSTSEVDEEDESGEEEEDGDDD</sequence>
<feature type="non-terminal residue" evidence="2">
    <location>
        <position position="1"/>
    </location>
</feature>
<dbReference type="RefSeq" id="XP_075100507.1">
    <property type="nucleotide sequence ID" value="XM_075244406.1"/>
</dbReference>